<dbReference type="NCBIfam" id="NF006521">
    <property type="entry name" value="PRK08965.1-5"/>
    <property type="match status" value="1"/>
</dbReference>
<evidence type="ECO:0000313" key="9">
    <source>
        <dbReference type="Proteomes" id="UP000175829"/>
    </source>
</evidence>
<dbReference type="Pfam" id="PF01899">
    <property type="entry name" value="MNHE"/>
    <property type="match status" value="1"/>
</dbReference>
<keyword evidence="3" id="KW-1003">Cell membrane</keyword>
<organism evidence="8 9">
    <name type="scientific">Streptomyces qinglanensis</name>
    <dbReference type="NCBI Taxonomy" id="943816"/>
    <lineage>
        <taxon>Bacteria</taxon>
        <taxon>Bacillati</taxon>
        <taxon>Actinomycetota</taxon>
        <taxon>Actinomycetes</taxon>
        <taxon>Kitasatosporales</taxon>
        <taxon>Streptomycetaceae</taxon>
        <taxon>Streptomyces</taxon>
    </lineage>
</organism>
<reference evidence="8 9" key="1">
    <citation type="journal article" date="2016" name="Front. Microbiol.">
        <title>Comparative Genomics Analysis of Streptomyces Species Reveals Their Adaptation to the Marine Environment and Their Diversity at the Genomic Level.</title>
        <authorList>
            <person name="Tian X."/>
            <person name="Zhang Z."/>
            <person name="Yang T."/>
            <person name="Chen M."/>
            <person name="Li J."/>
            <person name="Chen F."/>
            <person name="Yang J."/>
            <person name="Li W."/>
            <person name="Zhang B."/>
            <person name="Zhang Z."/>
            <person name="Wu J."/>
            <person name="Zhang C."/>
            <person name="Long L."/>
            <person name="Xiao J."/>
        </authorList>
    </citation>
    <scope>NUCLEOTIDE SEQUENCE [LARGE SCALE GENOMIC DNA]</scope>
    <source>
        <strain evidence="8 9">SCSIO M10379</strain>
    </source>
</reference>
<evidence type="ECO:0000256" key="2">
    <source>
        <dbReference type="ARBA" id="ARBA00006228"/>
    </source>
</evidence>
<protein>
    <recommendedName>
        <fullName evidence="10">Multicomponent Na+:H+ antiporter subunit E</fullName>
    </recommendedName>
</protein>
<comment type="caution">
    <text evidence="8">The sequence shown here is derived from an EMBL/GenBank/DDBJ whole genome shotgun (WGS) entry which is preliminary data.</text>
</comment>
<dbReference type="PANTHER" id="PTHR34584">
    <property type="entry name" value="NA(+)/H(+) ANTIPORTER SUBUNIT E1"/>
    <property type="match status" value="1"/>
</dbReference>
<evidence type="ECO:0000256" key="3">
    <source>
        <dbReference type="ARBA" id="ARBA00022475"/>
    </source>
</evidence>
<evidence type="ECO:0000256" key="7">
    <source>
        <dbReference type="SAM" id="Phobius"/>
    </source>
</evidence>
<dbReference type="InterPro" id="IPR002758">
    <property type="entry name" value="Cation_antiport_E"/>
</dbReference>
<feature type="transmembrane region" description="Helical" evidence="7">
    <location>
        <begin position="15"/>
        <end position="32"/>
    </location>
</feature>
<evidence type="ECO:0000256" key="4">
    <source>
        <dbReference type="ARBA" id="ARBA00022692"/>
    </source>
</evidence>
<dbReference type="RefSeq" id="WP_037707294.1">
    <property type="nucleotide sequence ID" value="NZ_LJGV01000022.1"/>
</dbReference>
<dbReference type="GO" id="GO:0008324">
    <property type="term" value="F:monoatomic cation transmembrane transporter activity"/>
    <property type="evidence" value="ECO:0007669"/>
    <property type="project" value="InterPro"/>
</dbReference>
<feature type="transmembrane region" description="Helical" evidence="7">
    <location>
        <begin position="38"/>
        <end position="57"/>
    </location>
</feature>
<comment type="similarity">
    <text evidence="2">Belongs to the CPA3 antiporters (TC 2.A.63) subunit E family.</text>
</comment>
<proteinExistence type="inferred from homology"/>
<dbReference type="AlphaFoldDB" id="A0A1E7K2U1"/>
<keyword evidence="4 7" id="KW-0812">Transmembrane</keyword>
<dbReference type="EMBL" id="LJGV01000022">
    <property type="protein sequence ID" value="OEU98195.1"/>
    <property type="molecule type" value="Genomic_DNA"/>
</dbReference>
<accession>A0A1E7K2U1</accession>
<sequence>MTAPQRLPEASRMRATQWPMVCGLTLLWLLLWGTPTPANIVTGVLVALLVVLVFPLPPVEKQARAHPLGILRFAVRFVLDMVVSSWRINRYMLAFGRPRCAVLAVKMRCPGDLMLTVTAVAVTAVPGSTVLEVDRRSGTLYLHVLGGESEEEQARARRDALRLETRVVEAFGTHADVAAIRASEAAEEVFGRWR</sequence>
<keyword evidence="5 7" id="KW-1133">Transmembrane helix</keyword>
<dbReference type="Proteomes" id="UP000175829">
    <property type="component" value="Unassembled WGS sequence"/>
</dbReference>
<gene>
    <name evidence="8" type="ORF">AN217_10575</name>
</gene>
<keyword evidence="6 7" id="KW-0472">Membrane</keyword>
<comment type="subcellular location">
    <subcellularLocation>
        <location evidence="1">Cell membrane</location>
        <topology evidence="1">Multi-pass membrane protein</topology>
    </subcellularLocation>
</comment>
<evidence type="ECO:0000256" key="5">
    <source>
        <dbReference type="ARBA" id="ARBA00022989"/>
    </source>
</evidence>
<dbReference type="PANTHER" id="PTHR34584:SF1">
    <property type="entry name" value="NA(+)_H(+) ANTIPORTER SUBUNIT E1"/>
    <property type="match status" value="1"/>
</dbReference>
<evidence type="ECO:0000256" key="6">
    <source>
        <dbReference type="ARBA" id="ARBA00023136"/>
    </source>
</evidence>
<dbReference type="GO" id="GO:0005886">
    <property type="term" value="C:plasma membrane"/>
    <property type="evidence" value="ECO:0007669"/>
    <property type="project" value="UniProtKB-SubCell"/>
</dbReference>
<dbReference type="PATRIC" id="fig|943816.4.peg.1526"/>
<evidence type="ECO:0000256" key="1">
    <source>
        <dbReference type="ARBA" id="ARBA00004651"/>
    </source>
</evidence>
<evidence type="ECO:0000313" key="8">
    <source>
        <dbReference type="EMBL" id="OEU98195.1"/>
    </source>
</evidence>
<name>A0A1E7K2U1_9ACTN</name>
<evidence type="ECO:0008006" key="10">
    <source>
        <dbReference type="Google" id="ProtNLM"/>
    </source>
</evidence>